<evidence type="ECO:0000313" key="8">
    <source>
        <dbReference type="Proteomes" id="UP001597478"/>
    </source>
</evidence>
<feature type="binding site" evidence="5">
    <location>
        <position position="319"/>
    </location>
    <ligand>
        <name>(2E)-4-hydroxy-3-methylbut-2-enyl diphosphate</name>
        <dbReference type="ChEBI" id="CHEBI:128753"/>
    </ligand>
</feature>
<feature type="binding site" evidence="5">
    <location>
        <position position="419"/>
    </location>
    <ligand>
        <name>dimethylallyl diphosphate</name>
        <dbReference type="ChEBI" id="CHEBI:57623"/>
    </ligand>
</feature>
<feature type="binding site" evidence="5">
    <location>
        <position position="319"/>
    </location>
    <ligand>
        <name>isopentenyl diphosphate</name>
        <dbReference type="ChEBI" id="CHEBI:128769"/>
    </ligand>
</feature>
<feature type="binding site" evidence="5">
    <location>
        <position position="461"/>
    </location>
    <ligand>
        <name>(2E)-4-hydroxy-3-methylbut-2-enyl diphosphate</name>
        <dbReference type="ChEBI" id="CHEBI:128753"/>
    </ligand>
</feature>
<keyword evidence="5" id="KW-0414">Isoprene biosynthesis</keyword>
<evidence type="ECO:0000259" key="6">
    <source>
        <dbReference type="Pfam" id="PF01048"/>
    </source>
</evidence>
<feature type="active site" description="Proton donor" evidence="5">
    <location>
        <position position="321"/>
    </location>
</feature>
<evidence type="ECO:0000256" key="3">
    <source>
        <dbReference type="ARBA" id="ARBA00023004"/>
    </source>
</evidence>
<feature type="binding site" evidence="5">
    <location>
        <position position="461"/>
    </location>
    <ligand>
        <name>dimethylallyl diphosphate</name>
        <dbReference type="ChEBI" id="CHEBI:57623"/>
    </ligand>
</feature>
<comment type="catalytic activity">
    <reaction evidence="5">
        <text>dimethylallyl diphosphate + 2 oxidized [2Fe-2S]-[ferredoxin] + H2O = (2E)-4-hydroxy-3-methylbut-2-enyl diphosphate + 2 reduced [2Fe-2S]-[ferredoxin] + 2 H(+)</text>
        <dbReference type="Rhea" id="RHEA:24825"/>
        <dbReference type="Rhea" id="RHEA-COMP:10000"/>
        <dbReference type="Rhea" id="RHEA-COMP:10001"/>
        <dbReference type="ChEBI" id="CHEBI:15377"/>
        <dbReference type="ChEBI" id="CHEBI:15378"/>
        <dbReference type="ChEBI" id="CHEBI:33737"/>
        <dbReference type="ChEBI" id="CHEBI:33738"/>
        <dbReference type="ChEBI" id="CHEBI:57623"/>
        <dbReference type="ChEBI" id="CHEBI:128753"/>
        <dbReference type="EC" id="1.17.7.4"/>
    </reaction>
</comment>
<evidence type="ECO:0000313" key="7">
    <source>
        <dbReference type="EMBL" id="MFD2801118.1"/>
    </source>
</evidence>
<dbReference type="SUPFAM" id="SSF53167">
    <property type="entry name" value="Purine and uridine phosphorylases"/>
    <property type="match status" value="1"/>
</dbReference>
<dbReference type="NCBIfam" id="NF002188">
    <property type="entry name" value="PRK01045.1-2"/>
    <property type="match status" value="1"/>
</dbReference>
<feature type="binding site" evidence="5">
    <location>
        <position position="269"/>
    </location>
    <ligand>
        <name>(2E)-4-hydroxy-3-methylbut-2-enyl diphosphate</name>
        <dbReference type="ChEBI" id="CHEBI:128753"/>
    </ligand>
</feature>
<dbReference type="HAMAP" id="MF_00191">
    <property type="entry name" value="IspH"/>
    <property type="match status" value="1"/>
</dbReference>
<comment type="caution">
    <text evidence="7">The sequence shown here is derived from an EMBL/GenBank/DDBJ whole genome shotgun (WGS) entry which is preliminary data.</text>
</comment>
<dbReference type="InterPro" id="IPR000845">
    <property type="entry name" value="Nucleoside_phosphorylase_d"/>
</dbReference>
<feature type="binding site" evidence="5">
    <location>
        <position position="419"/>
    </location>
    <ligand>
        <name>(2E)-4-hydroxy-3-methylbut-2-enyl diphosphate</name>
        <dbReference type="ChEBI" id="CHEBI:128753"/>
    </ligand>
</feature>
<dbReference type="PANTHER" id="PTHR30426:SF0">
    <property type="entry name" value="4-HYDROXY-3-METHYLBUT-2-ENYL DIPHOSPHATE REDUCTASE"/>
    <property type="match status" value="1"/>
</dbReference>
<dbReference type="Gene3D" id="3.40.50.11270">
    <property type="match status" value="1"/>
</dbReference>
<dbReference type="PANTHER" id="PTHR30426">
    <property type="entry name" value="4-HYDROXY-3-METHYLBUT-2-ENYL DIPHOSPHATE REDUCTASE"/>
    <property type="match status" value="1"/>
</dbReference>
<evidence type="ECO:0000256" key="5">
    <source>
        <dbReference type="HAMAP-Rule" id="MF_00191"/>
    </source>
</evidence>
<dbReference type="Proteomes" id="UP001597478">
    <property type="component" value="Unassembled WGS sequence"/>
</dbReference>
<keyword evidence="2 5" id="KW-0479">Metal-binding</keyword>
<feature type="binding site" evidence="5">
    <location>
        <position position="418"/>
    </location>
    <ligand>
        <name>dimethylallyl diphosphate</name>
        <dbReference type="ChEBI" id="CHEBI:57623"/>
    </ligand>
</feature>
<feature type="binding site" evidence="5">
    <location>
        <position position="389"/>
    </location>
    <ligand>
        <name>[4Fe-4S] cluster</name>
        <dbReference type="ChEBI" id="CHEBI:49883"/>
    </ligand>
</feature>
<evidence type="ECO:0000256" key="4">
    <source>
        <dbReference type="ARBA" id="ARBA00023014"/>
    </source>
</evidence>
<comment type="function">
    <text evidence="5">Catalyzes the conversion of 1-hydroxy-2-methyl-2-(E)-butenyl 4-diphosphate (HMBPP) into a mixture of isopentenyl diphosphate (IPP) and dimethylallyl diphosphate (DMAPP). Acts in the terminal step of the DOXP/MEP pathway for isoprenoid precursor biosynthesis.</text>
</comment>
<accession>A0ABW5WAX9</accession>
<dbReference type="InterPro" id="IPR035994">
    <property type="entry name" value="Nucleoside_phosphorylase_sf"/>
</dbReference>
<keyword evidence="4 5" id="KW-0411">Iron-sulfur</keyword>
<feature type="binding site" evidence="5">
    <location>
        <position position="418"/>
    </location>
    <ligand>
        <name>(2E)-4-hydroxy-3-methylbut-2-enyl diphosphate</name>
        <dbReference type="ChEBI" id="CHEBI:128753"/>
    </ligand>
</feature>
<feature type="binding site" evidence="5">
    <location>
        <position position="236"/>
    </location>
    <ligand>
        <name>isopentenyl diphosphate</name>
        <dbReference type="ChEBI" id="CHEBI:128769"/>
    </ligand>
</feature>
<comment type="cofactor">
    <cofactor evidence="5">
        <name>[4Fe-4S] cluster</name>
        <dbReference type="ChEBI" id="CHEBI:49883"/>
    </cofactor>
    <text evidence="5">Binds 1 [4Fe-4S] cluster per subunit.</text>
</comment>
<dbReference type="EMBL" id="JBHUOF010000021">
    <property type="protein sequence ID" value="MFD2801118.1"/>
    <property type="molecule type" value="Genomic_DNA"/>
</dbReference>
<comment type="catalytic activity">
    <reaction evidence="5">
        <text>isopentenyl diphosphate + 2 oxidized [2Fe-2S]-[ferredoxin] + H2O = (2E)-4-hydroxy-3-methylbut-2-enyl diphosphate + 2 reduced [2Fe-2S]-[ferredoxin] + 2 H(+)</text>
        <dbReference type="Rhea" id="RHEA:24488"/>
        <dbReference type="Rhea" id="RHEA-COMP:10000"/>
        <dbReference type="Rhea" id="RHEA-COMP:10001"/>
        <dbReference type="ChEBI" id="CHEBI:15377"/>
        <dbReference type="ChEBI" id="CHEBI:15378"/>
        <dbReference type="ChEBI" id="CHEBI:33737"/>
        <dbReference type="ChEBI" id="CHEBI:33738"/>
        <dbReference type="ChEBI" id="CHEBI:128753"/>
        <dbReference type="ChEBI" id="CHEBI:128769"/>
        <dbReference type="EC" id="1.17.7.4"/>
    </reaction>
</comment>
<keyword evidence="1 5" id="KW-0004">4Fe-4S</keyword>
<dbReference type="CDD" id="cd13944">
    <property type="entry name" value="lytB_ispH"/>
    <property type="match status" value="1"/>
</dbReference>
<sequence>MITPADDLIVVSPLMLEVGSVRRGLGRGCVVRAGPHARRAKRVAAALRQQPGRPVAVAGVAGALVDELKPGDVVVASEVRSAQGTHHCRSAPLLATCLRSLGLTVHVGPMVETDHVVWQPEGARLALDGAIAVDMESARLLDMIGSRPAAVVRAVVDTPTRSLLHPATVPGGIAALSSLRAIGPALHRWAAATGDRTVLLAGPRSFCAGVERAVEIVERLLERHRPPVYVRKQIVHNSRVVGELERRGAVFVEELDEVPEDATVVFSAHGVSPAVREDASRRGLDVVDATCPLVSKVHREARRFARDGHTVFLIGHAGHEEVEGTLGEAPERTILVERAEDVATLDVADPERVSYLMQTTLALDEAEGIVAALRERFPALKGPGSDDICYATTNRQDAVRAVARESDVVLVAGSANSSNSRRLVEVAQREGARAYLVDNVTEIDLDWLAGARTVGLSAGASAPTVLVDEIVDALSGLGNLDVTERTTATETVNFSLPKEVRHP</sequence>
<dbReference type="Pfam" id="PF02401">
    <property type="entry name" value="LYTB"/>
    <property type="match status" value="1"/>
</dbReference>
<keyword evidence="8" id="KW-1185">Reference proteome</keyword>
<dbReference type="Pfam" id="PF01048">
    <property type="entry name" value="PNP_UDP_1"/>
    <property type="match status" value="1"/>
</dbReference>
<dbReference type="NCBIfam" id="NF002189">
    <property type="entry name" value="PRK01045.1-3"/>
    <property type="match status" value="1"/>
</dbReference>
<dbReference type="Gene3D" id="3.40.50.1580">
    <property type="entry name" value="Nucleoside phosphorylase domain"/>
    <property type="match status" value="1"/>
</dbReference>
<dbReference type="Gene3D" id="3.40.1010.20">
    <property type="entry name" value="4-hydroxy-3-methylbut-2-enyl diphosphate reductase, catalytic domain"/>
    <property type="match status" value="2"/>
</dbReference>
<feature type="binding site" evidence="5">
    <location>
        <position position="269"/>
    </location>
    <ligand>
        <name>isopentenyl diphosphate</name>
        <dbReference type="ChEBI" id="CHEBI:128769"/>
    </ligand>
</feature>
<comment type="similarity">
    <text evidence="5">Belongs to the IspH family.</text>
</comment>
<feature type="binding site" evidence="5">
    <location>
        <position position="319"/>
    </location>
    <ligand>
        <name>dimethylallyl diphosphate</name>
        <dbReference type="ChEBI" id="CHEBI:57623"/>
    </ligand>
</feature>
<dbReference type="NCBIfam" id="NF002190">
    <property type="entry name" value="PRK01045.1-4"/>
    <property type="match status" value="1"/>
</dbReference>
<name>A0ABW5WAX9_9PSEU</name>
<proteinExistence type="inferred from homology"/>
<comment type="pathway">
    <text evidence="5">Isoprenoid biosynthesis; dimethylallyl diphosphate biosynthesis; dimethylallyl diphosphate from (2E)-4-hydroxy-3-methylbutenyl diphosphate: step 1/1.</text>
</comment>
<keyword evidence="3 5" id="KW-0408">Iron</keyword>
<keyword evidence="5 7" id="KW-0560">Oxidoreductase</keyword>
<comment type="pathway">
    <text evidence="5">Isoprenoid biosynthesis; isopentenyl diphosphate biosynthesis via DXP pathway; isopentenyl diphosphate from 1-deoxy-D-xylulose 5-phosphate: step 6/6.</text>
</comment>
<feature type="binding site" evidence="5">
    <location>
        <position position="417"/>
    </location>
    <ligand>
        <name>(2E)-4-hydroxy-3-methylbut-2-enyl diphosphate</name>
        <dbReference type="ChEBI" id="CHEBI:128753"/>
    </ligand>
</feature>
<feature type="binding site" evidence="5">
    <location>
        <position position="417"/>
    </location>
    <ligand>
        <name>isopentenyl diphosphate</name>
        <dbReference type="ChEBI" id="CHEBI:128769"/>
    </ligand>
</feature>
<evidence type="ECO:0000256" key="1">
    <source>
        <dbReference type="ARBA" id="ARBA00022485"/>
    </source>
</evidence>
<dbReference type="EC" id="1.17.7.4" evidence="5"/>
<feature type="binding site" evidence="5">
    <location>
        <position position="236"/>
    </location>
    <ligand>
        <name>(2E)-4-hydroxy-3-methylbut-2-enyl diphosphate</name>
        <dbReference type="ChEBI" id="CHEBI:128753"/>
    </ligand>
</feature>
<dbReference type="RefSeq" id="WP_377391214.1">
    <property type="nucleotide sequence ID" value="NZ_JBHSAN010000024.1"/>
</dbReference>
<feature type="binding site" evidence="5">
    <location>
        <position position="461"/>
    </location>
    <ligand>
        <name>isopentenyl diphosphate</name>
        <dbReference type="ChEBI" id="CHEBI:128769"/>
    </ligand>
</feature>
<feature type="binding site" evidence="5">
    <location>
        <position position="417"/>
    </location>
    <ligand>
        <name>dimethylallyl diphosphate</name>
        <dbReference type="ChEBI" id="CHEBI:57623"/>
    </ligand>
</feature>
<protein>
    <recommendedName>
        <fullName evidence="5">4-hydroxy-3-methylbut-2-enyl diphosphate reductase</fullName>
        <shortName evidence="5">HMBPP reductase</shortName>
        <ecNumber evidence="5">1.17.7.4</ecNumber>
    </recommendedName>
</protein>
<feature type="binding site" evidence="5">
    <location>
        <position position="236"/>
    </location>
    <ligand>
        <name>dimethylallyl diphosphate</name>
        <dbReference type="ChEBI" id="CHEBI:57623"/>
    </ligand>
</feature>
<gene>
    <name evidence="5" type="primary">ispH</name>
    <name evidence="7" type="ORF">ACFS2C_17130</name>
</gene>
<organism evidence="7 8">
    <name type="scientific">Prauserella oleivorans</name>
    <dbReference type="NCBI Taxonomy" id="1478153"/>
    <lineage>
        <taxon>Bacteria</taxon>
        <taxon>Bacillati</taxon>
        <taxon>Actinomycetota</taxon>
        <taxon>Actinomycetes</taxon>
        <taxon>Pseudonocardiales</taxon>
        <taxon>Pseudonocardiaceae</taxon>
        <taxon>Prauserella</taxon>
    </lineage>
</organism>
<feature type="binding site" evidence="5">
    <location>
        <position position="359"/>
    </location>
    <ligand>
        <name>(2E)-4-hydroxy-3-methylbut-2-enyl diphosphate</name>
        <dbReference type="ChEBI" id="CHEBI:128753"/>
    </ligand>
</feature>
<feature type="binding site" evidence="5">
    <location>
        <position position="207"/>
    </location>
    <ligand>
        <name>[4Fe-4S] cluster</name>
        <dbReference type="ChEBI" id="CHEBI:49883"/>
    </ligand>
</feature>
<evidence type="ECO:0000256" key="2">
    <source>
        <dbReference type="ARBA" id="ARBA00022723"/>
    </source>
</evidence>
<feature type="binding site" evidence="5">
    <location>
        <position position="418"/>
    </location>
    <ligand>
        <name>isopentenyl diphosphate</name>
        <dbReference type="ChEBI" id="CHEBI:128769"/>
    </ligand>
</feature>
<reference evidence="8" key="1">
    <citation type="journal article" date="2019" name="Int. J. Syst. Evol. Microbiol.">
        <title>The Global Catalogue of Microorganisms (GCM) 10K type strain sequencing project: providing services to taxonomists for standard genome sequencing and annotation.</title>
        <authorList>
            <consortium name="The Broad Institute Genomics Platform"/>
            <consortium name="The Broad Institute Genome Sequencing Center for Infectious Disease"/>
            <person name="Wu L."/>
            <person name="Ma J."/>
        </authorList>
    </citation>
    <scope>NUCLEOTIDE SEQUENCE [LARGE SCALE GENOMIC DNA]</scope>
    <source>
        <strain evidence="8">IBRC-M 10906</strain>
    </source>
</reference>
<feature type="binding site" evidence="5">
    <location>
        <position position="269"/>
    </location>
    <ligand>
        <name>dimethylallyl diphosphate</name>
        <dbReference type="ChEBI" id="CHEBI:57623"/>
    </ligand>
</feature>
<feature type="domain" description="Nucleoside phosphorylase" evidence="6">
    <location>
        <begin position="55"/>
        <end position="142"/>
    </location>
</feature>
<feature type="binding site" evidence="5">
    <location>
        <position position="419"/>
    </location>
    <ligand>
        <name>isopentenyl diphosphate</name>
        <dbReference type="ChEBI" id="CHEBI:128769"/>
    </ligand>
</feature>
<dbReference type="NCBIfam" id="TIGR00216">
    <property type="entry name" value="ispH_lytB"/>
    <property type="match status" value="1"/>
</dbReference>
<feature type="binding site" evidence="5">
    <location>
        <position position="291"/>
    </location>
    <ligand>
        <name>[4Fe-4S] cluster</name>
        <dbReference type="ChEBI" id="CHEBI:49883"/>
    </ligand>
</feature>
<dbReference type="InterPro" id="IPR003451">
    <property type="entry name" value="LytB/IspH"/>
</dbReference>
<dbReference type="GO" id="GO:0051745">
    <property type="term" value="F:4-hydroxy-3-methylbut-2-enyl diphosphate reductase activity"/>
    <property type="evidence" value="ECO:0007669"/>
    <property type="project" value="UniProtKB-EC"/>
</dbReference>